<comment type="subcellular location">
    <subcellularLocation>
        <location evidence="2">Nucleus</location>
    </subcellularLocation>
</comment>
<dbReference type="GO" id="GO:0008270">
    <property type="term" value="F:zinc ion binding"/>
    <property type="evidence" value="ECO:0007669"/>
    <property type="project" value="UniProtKB-UniRule"/>
</dbReference>
<dbReference type="AlphaFoldDB" id="A0AAD8TK44"/>
<comment type="similarity">
    <text evidence="2">Belongs to the FHY3/FAR1 family.</text>
</comment>
<evidence type="ECO:0000256" key="2">
    <source>
        <dbReference type="RuleBase" id="RU367018"/>
    </source>
</evidence>
<evidence type="ECO:0000256" key="3">
    <source>
        <dbReference type="SAM" id="MobiDB-lite"/>
    </source>
</evidence>
<keyword evidence="6" id="KW-1185">Reference proteome</keyword>
<feature type="region of interest" description="Disordered" evidence="3">
    <location>
        <begin position="570"/>
        <end position="593"/>
    </location>
</feature>
<dbReference type="InterPro" id="IPR031052">
    <property type="entry name" value="FHY3/FAR1"/>
</dbReference>
<keyword evidence="1 2" id="KW-0863">Zinc-finger</keyword>
<dbReference type="EMBL" id="JAUUTY010000002">
    <property type="protein sequence ID" value="KAK1683308.1"/>
    <property type="molecule type" value="Genomic_DNA"/>
</dbReference>
<keyword evidence="2" id="KW-0862">Zinc</keyword>
<dbReference type="Pfam" id="PF04434">
    <property type="entry name" value="SWIM"/>
    <property type="match status" value="1"/>
</dbReference>
<proteinExistence type="inferred from homology"/>
<gene>
    <name evidence="5" type="ORF">QYE76_044156</name>
</gene>
<dbReference type="GO" id="GO:0006355">
    <property type="term" value="P:regulation of DNA-templated transcription"/>
    <property type="evidence" value="ECO:0007669"/>
    <property type="project" value="UniProtKB-UniRule"/>
</dbReference>
<dbReference type="PROSITE" id="PS50966">
    <property type="entry name" value="ZF_SWIM"/>
    <property type="match status" value="1"/>
</dbReference>
<dbReference type="PANTHER" id="PTHR31669:SF307">
    <property type="entry name" value="PROTEIN FAR1-RELATED SEQUENCE"/>
    <property type="match status" value="1"/>
</dbReference>
<comment type="caution">
    <text evidence="5">The sequence shown here is derived from an EMBL/GenBank/DDBJ whole genome shotgun (WGS) entry which is preliminary data.</text>
</comment>
<sequence>MGDTTPGNGTRSYSTFNNLEDDCGGMDVTSQNKDNNVGPIEESMRKYCEDKKTVMFKPEVGMEFYSSEEAYQFYNMYSWVAGFSIRLGENYTNKKKERTMQEYLCQRQGTDNETKYSTTRCGCKAMMRVSINDNSVWYVKKFVEFVSMMGGKAPQTMLTDQSLAMTIAIRENLLDTNHRWCKWHVLRKAQEALGHVHRVHNTFSDDFNKVVNHMLTPEEFEAGWGYLTRTYDLSDNPFMIRAYEYTKLIDDRERADDEAEKNKSQKICKPLFGYPIEKHASMIYTPSVFKLFKAELRKTSSYIMVSSTEGTSYEVMHVDAENRDAWSRVNFTITVDPAIGLHKCQCRLYEHFGVICCHIMLVMIQSGVMTIPDCHIMKRWTVRAREGTVGMSSRSVSGMKVDDLRTLRHKNLYMHVLDLVSAGQYDETTAQVAIKYVDLAKKKIDEYRSSISQTCQVGYNLTASTNVCNTNSLECIDETGDNSSCGLQPFDRSRNYGIEVSSIKAPVMKEKLGRPSNKRFLTRFDSSIRKTKGKINGIRRSAGNGGRTGVHQTRFCSCCRSPDHDIRTCPNRKDHNQKPTKRGKTTFASQFKF</sequence>
<dbReference type="InterPro" id="IPR004330">
    <property type="entry name" value="FAR1_DNA_bnd_dom"/>
</dbReference>
<evidence type="ECO:0000313" key="6">
    <source>
        <dbReference type="Proteomes" id="UP001231189"/>
    </source>
</evidence>
<accession>A0AAD8TK44</accession>
<organism evidence="5 6">
    <name type="scientific">Lolium multiflorum</name>
    <name type="common">Italian ryegrass</name>
    <name type="synonym">Lolium perenne subsp. multiflorum</name>
    <dbReference type="NCBI Taxonomy" id="4521"/>
    <lineage>
        <taxon>Eukaryota</taxon>
        <taxon>Viridiplantae</taxon>
        <taxon>Streptophyta</taxon>
        <taxon>Embryophyta</taxon>
        <taxon>Tracheophyta</taxon>
        <taxon>Spermatophyta</taxon>
        <taxon>Magnoliopsida</taxon>
        <taxon>Liliopsida</taxon>
        <taxon>Poales</taxon>
        <taxon>Poaceae</taxon>
        <taxon>BOP clade</taxon>
        <taxon>Pooideae</taxon>
        <taxon>Poodae</taxon>
        <taxon>Poeae</taxon>
        <taxon>Poeae Chloroplast Group 2 (Poeae type)</taxon>
        <taxon>Loliodinae</taxon>
        <taxon>Loliinae</taxon>
        <taxon>Lolium</taxon>
    </lineage>
</organism>
<dbReference type="PANTHER" id="PTHR31669">
    <property type="entry name" value="PROTEIN FAR1-RELATED SEQUENCE 10-RELATED"/>
    <property type="match status" value="1"/>
</dbReference>
<dbReference type="InterPro" id="IPR007527">
    <property type="entry name" value="Znf_SWIM"/>
</dbReference>
<dbReference type="Pfam" id="PF03101">
    <property type="entry name" value="FAR1"/>
    <property type="match status" value="1"/>
</dbReference>
<keyword evidence="2" id="KW-0539">Nucleus</keyword>
<evidence type="ECO:0000259" key="4">
    <source>
        <dbReference type="PROSITE" id="PS50966"/>
    </source>
</evidence>
<protein>
    <recommendedName>
        <fullName evidence="2">Protein FAR1-RELATED SEQUENCE</fullName>
    </recommendedName>
</protein>
<keyword evidence="2" id="KW-0479">Metal-binding</keyword>
<name>A0AAD8TK44_LOLMU</name>
<feature type="domain" description="SWIM-type" evidence="4">
    <location>
        <begin position="331"/>
        <end position="367"/>
    </location>
</feature>
<dbReference type="GO" id="GO:0005634">
    <property type="term" value="C:nucleus"/>
    <property type="evidence" value="ECO:0007669"/>
    <property type="project" value="UniProtKB-SubCell"/>
</dbReference>
<reference evidence="5" key="1">
    <citation type="submission" date="2023-07" db="EMBL/GenBank/DDBJ databases">
        <title>A chromosome-level genome assembly of Lolium multiflorum.</title>
        <authorList>
            <person name="Chen Y."/>
            <person name="Copetti D."/>
            <person name="Kolliker R."/>
            <person name="Studer B."/>
        </authorList>
    </citation>
    <scope>NUCLEOTIDE SEQUENCE</scope>
    <source>
        <strain evidence="5">02402/16</strain>
        <tissue evidence="5">Leaf</tissue>
    </source>
</reference>
<evidence type="ECO:0000256" key="1">
    <source>
        <dbReference type="PROSITE-ProRule" id="PRU00325"/>
    </source>
</evidence>
<evidence type="ECO:0000313" key="5">
    <source>
        <dbReference type="EMBL" id="KAK1683308.1"/>
    </source>
</evidence>
<dbReference type="Proteomes" id="UP001231189">
    <property type="component" value="Unassembled WGS sequence"/>
</dbReference>
<comment type="function">
    <text evidence="2">Putative transcription activator involved in regulating light control of development.</text>
</comment>